<name>I1RPB9_GIBZE</name>
<accession>I1RPB9</accession>
<reference evidence="3 4" key="1">
    <citation type="journal article" date="2007" name="Science">
        <title>The Fusarium graminearum genome reveals a link between localized polymorphism and pathogen specialization.</title>
        <authorList>
            <person name="Cuomo C.A."/>
            <person name="Gueldener U."/>
            <person name="Xu J.-R."/>
            <person name="Trail F."/>
            <person name="Turgeon B.G."/>
            <person name="Di Pietro A."/>
            <person name="Walton J.D."/>
            <person name="Ma L.-J."/>
            <person name="Baker S.E."/>
            <person name="Rep M."/>
            <person name="Adam G."/>
            <person name="Antoniw J."/>
            <person name="Baldwin T."/>
            <person name="Calvo S.E."/>
            <person name="Chang Y.-L."/>
            <person name="DeCaprio D."/>
            <person name="Gale L.R."/>
            <person name="Gnerre S."/>
            <person name="Goswami R.S."/>
            <person name="Hammond-Kosack K."/>
            <person name="Harris L.J."/>
            <person name="Hilburn K."/>
            <person name="Kennell J.C."/>
            <person name="Kroken S."/>
            <person name="Magnuson J.K."/>
            <person name="Mannhaupt G."/>
            <person name="Mauceli E.W."/>
            <person name="Mewes H.-W."/>
            <person name="Mitterbauer R."/>
            <person name="Muehlbauer G."/>
            <person name="Muensterkoetter M."/>
            <person name="Nelson D."/>
            <person name="O'Donnell K."/>
            <person name="Ouellet T."/>
            <person name="Qi W."/>
            <person name="Quesneville H."/>
            <person name="Roncero M.I.G."/>
            <person name="Seong K.-Y."/>
            <person name="Tetko I.V."/>
            <person name="Urban M."/>
            <person name="Waalwijk C."/>
            <person name="Ward T.J."/>
            <person name="Yao J."/>
            <person name="Birren B.W."/>
            <person name="Kistler H.C."/>
        </authorList>
    </citation>
    <scope>NUCLEOTIDE SEQUENCE [LARGE SCALE GENOMIC DNA]</scope>
    <source>
        <strain evidence="4">ATCC MYA-4620 / CBS 123657 / FGSC 9075 / NRRL 31084 / PH-1</strain>
        <strain evidence="3">PH-1 / ATCC MYA-4620 / FGSC 9075 / NRRL 31084</strain>
    </source>
</reference>
<dbReference type="KEGG" id="fgr:FGSG_05881"/>
<feature type="region of interest" description="Disordered" evidence="1">
    <location>
        <begin position="29"/>
        <end position="87"/>
    </location>
</feature>
<evidence type="ECO:0000313" key="3">
    <source>
        <dbReference type="EnsemblFungi" id="CEF86436"/>
    </source>
</evidence>
<reference evidence="3 4" key="2">
    <citation type="journal article" date="2010" name="Nature">
        <title>Comparative genomics reveals mobile pathogenicity chromosomes in Fusarium.</title>
        <authorList>
            <person name="Ma L.J."/>
            <person name="van der Does H.C."/>
            <person name="Borkovich K.A."/>
            <person name="Coleman J.J."/>
            <person name="Daboussi M.J."/>
            <person name="Di Pietro A."/>
            <person name="Dufresne M."/>
            <person name="Freitag M."/>
            <person name="Grabherr M."/>
            <person name="Henrissat B."/>
            <person name="Houterman P.M."/>
            <person name="Kang S."/>
            <person name="Shim W.B."/>
            <person name="Woloshuk C."/>
            <person name="Xie X."/>
            <person name="Xu J.R."/>
            <person name="Antoniw J."/>
            <person name="Baker S.E."/>
            <person name="Bluhm B.H."/>
            <person name="Breakspear A."/>
            <person name="Brown D.W."/>
            <person name="Butchko R.A."/>
            <person name="Chapman S."/>
            <person name="Coulson R."/>
            <person name="Coutinho P.M."/>
            <person name="Danchin E.G."/>
            <person name="Diener A."/>
            <person name="Gale L.R."/>
            <person name="Gardiner D.M."/>
            <person name="Goff S."/>
            <person name="Hammond-Kosack K.E."/>
            <person name="Hilburn K."/>
            <person name="Hua-Van A."/>
            <person name="Jonkers W."/>
            <person name="Kazan K."/>
            <person name="Kodira C.D."/>
            <person name="Koehrsen M."/>
            <person name="Kumar L."/>
            <person name="Lee Y.H."/>
            <person name="Li L."/>
            <person name="Manners J.M."/>
            <person name="Miranda-Saavedra D."/>
            <person name="Mukherjee M."/>
            <person name="Park G."/>
            <person name="Park J."/>
            <person name="Park S.Y."/>
            <person name="Proctor R.H."/>
            <person name="Regev A."/>
            <person name="Ruiz-Roldan M.C."/>
            <person name="Sain D."/>
            <person name="Sakthikumar S."/>
            <person name="Sykes S."/>
            <person name="Schwartz D.C."/>
            <person name="Turgeon B.G."/>
            <person name="Wapinski I."/>
            <person name="Yoder O."/>
            <person name="Young S."/>
            <person name="Zeng Q."/>
            <person name="Zhou S."/>
            <person name="Galagan J."/>
            <person name="Cuomo C.A."/>
            <person name="Kistler H.C."/>
            <person name="Rep M."/>
        </authorList>
    </citation>
    <scope>GENOME REANNOTATION</scope>
    <source>
        <strain evidence="4">ATCC MYA-4620 / CBS 123657 / FGSC 9075 / NRRL 31084 / PH-1</strain>
        <strain evidence="3">PH-1 / ATCC MYA-4620 / FGSC 9075 / NRRL 31084</strain>
    </source>
</reference>
<reference evidence="3" key="4">
    <citation type="submission" date="2017-01" db="UniProtKB">
        <authorList>
            <consortium name="EnsemblFungi"/>
        </authorList>
    </citation>
    <scope>IDENTIFICATION</scope>
    <source>
        <strain evidence="3">PH-1 / ATCC MYA-4620 / FGSC 9075 / NRRL 31084</strain>
    </source>
</reference>
<dbReference type="InParanoid" id="I1RPB9"/>
<dbReference type="EMBL" id="HG970334">
    <property type="protein sequence ID" value="CEF86436.1"/>
    <property type="molecule type" value="Genomic_DNA"/>
</dbReference>
<protein>
    <submittedName>
        <fullName evidence="2">Chromosome 3, complete genome</fullName>
    </submittedName>
</protein>
<organism evidence="2 4">
    <name type="scientific">Gibberella zeae (strain ATCC MYA-4620 / CBS 123657 / FGSC 9075 / NRRL 31084 / PH-1)</name>
    <name type="common">Wheat head blight fungus</name>
    <name type="synonym">Fusarium graminearum</name>
    <dbReference type="NCBI Taxonomy" id="229533"/>
    <lineage>
        <taxon>Eukaryota</taxon>
        <taxon>Fungi</taxon>
        <taxon>Dikarya</taxon>
        <taxon>Ascomycota</taxon>
        <taxon>Pezizomycotina</taxon>
        <taxon>Sordariomycetes</taxon>
        <taxon>Hypocreomycetidae</taxon>
        <taxon>Hypocreales</taxon>
        <taxon>Nectriaceae</taxon>
        <taxon>Fusarium</taxon>
    </lineage>
</organism>
<accession>A0A098DX54</accession>
<dbReference type="Proteomes" id="UP000070720">
    <property type="component" value="Chromosome 3"/>
</dbReference>
<gene>
    <name evidence="2" type="ORF">FGRAMPH1_01T18987</name>
</gene>
<sequence>MNRTTQGRRLVMMSEAVLPEERLQPGLFRPTRISTWPRTPELKELPRPRTAKSRYTTLLPPGKNLHTDTGDTYTSPSKTLHTGIPAGQSLSPGCTAFHRPFAVSTHMSRHGGRIRHGQYG</sequence>
<dbReference type="RefSeq" id="XP_011324486.1">
    <property type="nucleotide sequence ID" value="XM_011326184.1"/>
</dbReference>
<evidence type="ECO:0000313" key="4">
    <source>
        <dbReference type="Proteomes" id="UP000070720"/>
    </source>
</evidence>
<dbReference type="HOGENOM" id="CLU_2049902_0_0_1"/>
<dbReference type="AlphaFoldDB" id="I1RPB9"/>
<dbReference type="VEuPathDB" id="FungiDB:FGRAMPH1_01G18987"/>
<dbReference type="EnsemblFungi" id="CEF86436">
    <property type="protein sequence ID" value="CEF86436"/>
    <property type="gene ID" value="FGRRES_05881"/>
</dbReference>
<keyword evidence="4" id="KW-1185">Reference proteome</keyword>
<evidence type="ECO:0000256" key="1">
    <source>
        <dbReference type="SAM" id="MobiDB-lite"/>
    </source>
</evidence>
<feature type="compositionally biased region" description="Polar residues" evidence="1">
    <location>
        <begin position="70"/>
        <end position="80"/>
    </location>
</feature>
<proteinExistence type="predicted"/>
<reference evidence="2 4" key="3">
    <citation type="journal article" date="2015" name="BMC Genomics">
        <title>The completed genome sequence of the pathogenic ascomycete fungus Fusarium graminearum.</title>
        <authorList>
            <person name="King R."/>
            <person name="Urban M."/>
            <person name="Hammond-Kosack M.C."/>
            <person name="Hassani-Pak K."/>
            <person name="Hammond-Kosack K.E."/>
        </authorList>
    </citation>
    <scope>NUCLEOTIDE SEQUENCE [LARGE SCALE GENOMIC DNA]</scope>
    <source>
        <strain evidence="4">ATCC MYA-4620 / CBS 123657 / FGSC 9075 / NRRL 31084 / PH-1</strain>
        <strain evidence="2">PH-1</strain>
    </source>
</reference>
<evidence type="ECO:0000313" key="2">
    <source>
        <dbReference type="EMBL" id="CEF86436.1"/>
    </source>
</evidence>